<proteinExistence type="predicted"/>
<dbReference type="AlphaFoldDB" id="J9GG80"/>
<sequence length="84" mass="9493">MALVALLGWSAFMYQPGDGLQILFANALRGLADVKYMAWMAFICHFGLALSHRLFLRIHSRLGSDWNMDGVPHKPYILRIAFGI</sequence>
<organism evidence="2">
    <name type="scientific">gut metagenome</name>
    <dbReference type="NCBI Taxonomy" id="749906"/>
    <lineage>
        <taxon>unclassified sequences</taxon>
        <taxon>metagenomes</taxon>
        <taxon>organismal metagenomes</taxon>
    </lineage>
</organism>
<protein>
    <submittedName>
        <fullName evidence="2">Uncharacterized protein</fullName>
    </submittedName>
</protein>
<evidence type="ECO:0000256" key="1">
    <source>
        <dbReference type="SAM" id="Phobius"/>
    </source>
</evidence>
<reference evidence="2" key="1">
    <citation type="journal article" date="2012" name="PLoS ONE">
        <title>Gene sets for utilization of primary and secondary nutrition supplies in the distal gut of endangered iberian lynx.</title>
        <authorList>
            <person name="Alcaide M."/>
            <person name="Messina E."/>
            <person name="Richter M."/>
            <person name="Bargiela R."/>
            <person name="Peplies J."/>
            <person name="Huws S.A."/>
            <person name="Newbold C.J."/>
            <person name="Golyshin P.N."/>
            <person name="Simon M.A."/>
            <person name="Lopez G."/>
            <person name="Yakimov M.M."/>
            <person name="Ferrer M."/>
        </authorList>
    </citation>
    <scope>NUCLEOTIDE SEQUENCE</scope>
</reference>
<keyword evidence="1" id="KW-1133">Transmembrane helix</keyword>
<gene>
    <name evidence="2" type="ORF">EVA_05947</name>
</gene>
<keyword evidence="1" id="KW-0812">Transmembrane</keyword>
<dbReference type="EMBL" id="AMCI01001319">
    <property type="protein sequence ID" value="EJX05944.1"/>
    <property type="molecule type" value="Genomic_DNA"/>
</dbReference>
<name>J9GG80_9ZZZZ</name>
<keyword evidence="1" id="KW-0472">Membrane</keyword>
<feature type="transmembrane region" description="Helical" evidence="1">
    <location>
        <begin position="37"/>
        <end position="56"/>
    </location>
</feature>
<comment type="caution">
    <text evidence="2">The sequence shown here is derived from an EMBL/GenBank/DDBJ whole genome shotgun (WGS) entry which is preliminary data.</text>
</comment>
<evidence type="ECO:0000313" key="2">
    <source>
        <dbReference type="EMBL" id="EJX05944.1"/>
    </source>
</evidence>
<accession>J9GG80</accession>